<evidence type="ECO:0000256" key="2">
    <source>
        <dbReference type="SAM" id="MobiDB-lite"/>
    </source>
</evidence>
<evidence type="ECO:0000256" key="1">
    <source>
        <dbReference type="ARBA" id="ARBA00011012"/>
    </source>
</evidence>
<feature type="compositionally biased region" description="Low complexity" evidence="2">
    <location>
        <begin position="359"/>
        <end position="370"/>
    </location>
</feature>
<evidence type="ECO:0008006" key="5">
    <source>
        <dbReference type="Google" id="ProtNLM"/>
    </source>
</evidence>
<protein>
    <recommendedName>
        <fullName evidence="5">Calcium-binding protein 39</fullName>
    </recommendedName>
</protein>
<dbReference type="InterPro" id="IPR013878">
    <property type="entry name" value="Mo25"/>
</dbReference>
<proteinExistence type="inferred from homology"/>
<dbReference type="PANTHER" id="PTHR10182">
    <property type="entry name" value="CALCIUM-BINDING PROTEIN 39-RELATED"/>
    <property type="match status" value="1"/>
</dbReference>
<dbReference type="EMBL" id="JBGBPQ010000017">
    <property type="protein sequence ID" value="KAL1507560.1"/>
    <property type="molecule type" value="Genomic_DNA"/>
</dbReference>
<dbReference type="InterPro" id="IPR016024">
    <property type="entry name" value="ARM-type_fold"/>
</dbReference>
<dbReference type="Proteomes" id="UP001515480">
    <property type="component" value="Unassembled WGS sequence"/>
</dbReference>
<dbReference type="GO" id="GO:0043539">
    <property type="term" value="F:protein serine/threonine kinase activator activity"/>
    <property type="evidence" value="ECO:0007669"/>
    <property type="project" value="TreeGrafter"/>
</dbReference>
<keyword evidence="4" id="KW-1185">Reference proteome</keyword>
<dbReference type="AlphaFoldDB" id="A0AB34IXQ1"/>
<gene>
    <name evidence="3" type="ORF">AB1Y20_007180</name>
</gene>
<dbReference type="Pfam" id="PF08569">
    <property type="entry name" value="Mo25"/>
    <property type="match status" value="1"/>
</dbReference>
<evidence type="ECO:0000313" key="3">
    <source>
        <dbReference type="EMBL" id="KAL1507560.1"/>
    </source>
</evidence>
<comment type="caution">
    <text evidence="3">The sequence shown here is derived from an EMBL/GenBank/DDBJ whole genome shotgun (WGS) entry which is preliminary data.</text>
</comment>
<organism evidence="3 4">
    <name type="scientific">Prymnesium parvum</name>
    <name type="common">Toxic golden alga</name>
    <dbReference type="NCBI Taxonomy" id="97485"/>
    <lineage>
        <taxon>Eukaryota</taxon>
        <taxon>Haptista</taxon>
        <taxon>Haptophyta</taxon>
        <taxon>Prymnesiophyceae</taxon>
        <taxon>Prymnesiales</taxon>
        <taxon>Prymnesiaceae</taxon>
        <taxon>Prymnesium</taxon>
    </lineage>
</organism>
<accession>A0AB34IXQ1</accession>
<sequence length="370" mass="41663">MVSLAPRPEPAAPSELVGAARRAVSQLLERLDAKLTGPPASSDQQPLVEEISRHFSAMKLSLYGEPDRPPDKQLALELAREILRTSLLDDLLPALPHLDFECRKDITQVFSNLLRKQIDGQHPAVLWLEARPATLEVLLRGYAQSAVALHYGAMLREAVRHERLARAILPSDDDGPFYALFDYIESPYFDVASDAFASLKDILTKHKALVASFLDTAYTPFFRRFMRLVTSENYVTRRQSVKLLGELLLDRSNFAIMTRFIACADNLKVIMTLLRDSSSSIQYEAFHVFKIFVANPHKEGRVLDVLLRNQERLIHFLRDFQNERPDEQFVEEKGFLIKEISSLARPAAAPLVPPPSNPPDGSARPAAAQR</sequence>
<feature type="region of interest" description="Disordered" evidence="2">
    <location>
        <begin position="348"/>
        <end position="370"/>
    </location>
</feature>
<dbReference type="GO" id="GO:0035556">
    <property type="term" value="P:intracellular signal transduction"/>
    <property type="evidence" value="ECO:0007669"/>
    <property type="project" value="TreeGrafter"/>
</dbReference>
<reference evidence="3 4" key="1">
    <citation type="journal article" date="2024" name="Science">
        <title>Giant polyketide synthase enzymes in the biosynthesis of giant marine polyether toxins.</title>
        <authorList>
            <person name="Fallon T.R."/>
            <person name="Shende V.V."/>
            <person name="Wierzbicki I.H."/>
            <person name="Pendleton A.L."/>
            <person name="Watervoot N.F."/>
            <person name="Auber R.P."/>
            <person name="Gonzalez D.J."/>
            <person name="Wisecaver J.H."/>
            <person name="Moore B.S."/>
        </authorList>
    </citation>
    <scope>NUCLEOTIDE SEQUENCE [LARGE SCALE GENOMIC DNA]</scope>
    <source>
        <strain evidence="3 4">12B1</strain>
    </source>
</reference>
<comment type="similarity">
    <text evidence="1">Belongs to the Mo25 family.</text>
</comment>
<dbReference type="SUPFAM" id="SSF48371">
    <property type="entry name" value="ARM repeat"/>
    <property type="match status" value="1"/>
</dbReference>
<name>A0AB34IXQ1_PRYPA</name>
<dbReference type="Gene3D" id="1.25.10.10">
    <property type="entry name" value="Leucine-rich Repeat Variant"/>
    <property type="match status" value="1"/>
</dbReference>
<evidence type="ECO:0000313" key="4">
    <source>
        <dbReference type="Proteomes" id="UP001515480"/>
    </source>
</evidence>
<dbReference type="PANTHER" id="PTHR10182:SF3">
    <property type="entry name" value="PROTEIN MO25"/>
    <property type="match status" value="1"/>
</dbReference>
<dbReference type="InterPro" id="IPR011989">
    <property type="entry name" value="ARM-like"/>
</dbReference>